<reference evidence="10" key="1">
    <citation type="submission" date="2022-11" db="UniProtKB">
        <authorList>
            <consortium name="WormBaseParasite"/>
        </authorList>
    </citation>
    <scope>IDENTIFICATION</scope>
</reference>
<feature type="region of interest" description="Disordered" evidence="7">
    <location>
        <begin position="403"/>
        <end position="443"/>
    </location>
</feature>
<dbReference type="WBParaSite" id="ACRNAN_scaffold739.g22958.t1">
    <property type="protein sequence ID" value="ACRNAN_scaffold739.g22958.t1"/>
    <property type="gene ID" value="ACRNAN_scaffold739.g22958"/>
</dbReference>
<dbReference type="InterPro" id="IPR002130">
    <property type="entry name" value="Cyclophilin-type_PPIase_dom"/>
</dbReference>
<feature type="region of interest" description="Disordered" evidence="7">
    <location>
        <begin position="127"/>
        <end position="155"/>
    </location>
</feature>
<dbReference type="GO" id="GO:0006457">
    <property type="term" value="P:protein folding"/>
    <property type="evidence" value="ECO:0007669"/>
    <property type="project" value="InterPro"/>
</dbReference>
<evidence type="ECO:0000256" key="5">
    <source>
        <dbReference type="ARBA" id="ARBA00042090"/>
    </source>
</evidence>
<feature type="region of interest" description="Disordered" evidence="7">
    <location>
        <begin position="205"/>
        <end position="251"/>
    </location>
</feature>
<feature type="compositionally biased region" description="Basic and acidic residues" evidence="7">
    <location>
        <begin position="426"/>
        <end position="443"/>
    </location>
</feature>
<comment type="subcellular location">
    <subcellularLocation>
        <location evidence="1">Nucleus</location>
    </subcellularLocation>
</comment>
<feature type="compositionally biased region" description="Basic and acidic residues" evidence="7">
    <location>
        <begin position="129"/>
        <end position="151"/>
    </location>
</feature>
<protein>
    <recommendedName>
        <fullName evidence="4">Spliceosome-associated protein CWC27 homolog</fullName>
    </recommendedName>
    <alternativeName>
        <fullName evidence="5">Probable inactive peptidyl-prolyl cis-trans isomerase CWC27 homolog</fullName>
    </alternativeName>
</protein>
<comment type="similarity">
    <text evidence="2">Belongs to the cyclophilin-type PPIase family.</text>
</comment>
<feature type="domain" description="PPIase cyclophilin-type" evidence="8">
    <location>
        <begin position="1"/>
        <end position="121"/>
    </location>
</feature>
<keyword evidence="9" id="KW-1185">Reference proteome</keyword>
<feature type="compositionally biased region" description="Basic and acidic residues" evidence="7">
    <location>
        <begin position="222"/>
        <end position="232"/>
    </location>
</feature>
<dbReference type="AlphaFoldDB" id="A0A914EFE3"/>
<evidence type="ECO:0000313" key="9">
    <source>
        <dbReference type="Proteomes" id="UP000887540"/>
    </source>
</evidence>
<dbReference type="GO" id="GO:0071013">
    <property type="term" value="C:catalytic step 2 spliceosome"/>
    <property type="evidence" value="ECO:0007669"/>
    <property type="project" value="TreeGrafter"/>
</dbReference>
<evidence type="ECO:0000259" key="8">
    <source>
        <dbReference type="PROSITE" id="PS50072"/>
    </source>
</evidence>
<evidence type="ECO:0000256" key="2">
    <source>
        <dbReference type="ARBA" id="ARBA00007365"/>
    </source>
</evidence>
<dbReference type="PANTHER" id="PTHR45625:SF6">
    <property type="entry name" value="SPLICEOSOME-ASSOCIATED PROTEIN CWC27 HOMOLOG"/>
    <property type="match status" value="1"/>
</dbReference>
<proteinExistence type="inferred from homology"/>
<evidence type="ECO:0000256" key="3">
    <source>
        <dbReference type="ARBA" id="ARBA00023242"/>
    </source>
</evidence>
<dbReference type="PROSITE" id="PS00170">
    <property type="entry name" value="CSA_PPIASE_1"/>
    <property type="match status" value="1"/>
</dbReference>
<dbReference type="PANTHER" id="PTHR45625">
    <property type="entry name" value="PEPTIDYL-PROLYL CIS-TRANS ISOMERASE-RELATED"/>
    <property type="match status" value="1"/>
</dbReference>
<dbReference type="Pfam" id="PF00160">
    <property type="entry name" value="Pro_isomerase"/>
    <property type="match status" value="1"/>
</dbReference>
<dbReference type="Gene3D" id="2.40.100.10">
    <property type="entry name" value="Cyclophilin-like"/>
    <property type="match status" value="1"/>
</dbReference>
<accession>A0A914EFE3</accession>
<feature type="compositionally biased region" description="Basic and acidic residues" evidence="7">
    <location>
        <begin position="403"/>
        <end position="419"/>
    </location>
</feature>
<sequence>MEGYYDGTIFHRIVKEFMVQGGDPTGTGTAGDSIYDGPFKNEFHQRLAYVRRGLVGMAGEKDQNGSQFFITLCPAPELNNKHTLFGKVAGDTIYNVLKFNEYEVDKNERPLYPQKILHTKILVNPFPDIKPRESTKAKERRRQKEEKEKRRATAQKNTALLSFGDEVEEEEQEIVKVNKKLATKGKSAHDVLEDEVLSKDLAVRPEEIGNYQPGEEEDSEQKEERLARIREKMRGKKRKIDSKERDHEEEDLEKIVDEEIEKKKQFELEQISSELKSLQKEYVKALRGPKERKIDDDESKKSEGMQMYSALKLKFKSGTKGVVKQADPMREKQTMALIERMKKRLSRSSVEGILTDQKVDMSDVRTREQVLEVTPEDLGKIDLDAEDLEGDDWLNHEFVAPEDRSGVTKAKDANMKDGNQEWYDISDPRHPFNVARRKEAGDD</sequence>
<keyword evidence="3" id="KW-0539">Nucleus</keyword>
<dbReference type="SUPFAM" id="SSF50891">
    <property type="entry name" value="Cyclophilin-like"/>
    <property type="match status" value="1"/>
</dbReference>
<evidence type="ECO:0000256" key="1">
    <source>
        <dbReference type="ARBA" id="ARBA00004123"/>
    </source>
</evidence>
<dbReference type="PRINTS" id="PR00153">
    <property type="entry name" value="CSAPPISMRASE"/>
</dbReference>
<name>A0A914EFE3_9BILA</name>
<dbReference type="Proteomes" id="UP000887540">
    <property type="component" value="Unplaced"/>
</dbReference>
<dbReference type="InterPro" id="IPR020892">
    <property type="entry name" value="Cyclophilin-type_PPIase_CS"/>
</dbReference>
<dbReference type="PROSITE" id="PS50072">
    <property type="entry name" value="CSA_PPIASE_2"/>
    <property type="match status" value="1"/>
</dbReference>
<dbReference type="InterPro" id="IPR044666">
    <property type="entry name" value="Cyclophilin_A-like"/>
</dbReference>
<evidence type="ECO:0000313" key="10">
    <source>
        <dbReference type="WBParaSite" id="ACRNAN_scaffold739.g22958.t1"/>
    </source>
</evidence>
<dbReference type="InterPro" id="IPR029000">
    <property type="entry name" value="Cyclophilin-like_dom_sf"/>
</dbReference>
<dbReference type="GO" id="GO:0003755">
    <property type="term" value="F:peptidyl-prolyl cis-trans isomerase activity"/>
    <property type="evidence" value="ECO:0007669"/>
    <property type="project" value="InterPro"/>
</dbReference>
<organism evidence="9 10">
    <name type="scientific">Acrobeloides nanus</name>
    <dbReference type="NCBI Taxonomy" id="290746"/>
    <lineage>
        <taxon>Eukaryota</taxon>
        <taxon>Metazoa</taxon>
        <taxon>Ecdysozoa</taxon>
        <taxon>Nematoda</taxon>
        <taxon>Chromadorea</taxon>
        <taxon>Rhabditida</taxon>
        <taxon>Tylenchina</taxon>
        <taxon>Cephalobomorpha</taxon>
        <taxon>Cephaloboidea</taxon>
        <taxon>Cephalobidae</taxon>
        <taxon>Acrobeloides</taxon>
    </lineage>
</organism>
<evidence type="ECO:0000256" key="7">
    <source>
        <dbReference type="SAM" id="MobiDB-lite"/>
    </source>
</evidence>
<evidence type="ECO:0000256" key="6">
    <source>
        <dbReference type="ARBA" id="ARBA00046368"/>
    </source>
</evidence>
<comment type="subunit">
    <text evidence="6">Part of the activated spliceosome B/catalytic step 1 spliceosome, one of the forms of the spliceosome which has a well-formed active site but still cannot catalyze the branching reaction and is composed at least of 52 proteins, the U2, U5 and U6 snRNAs and the pre-mRNA. Recruited during early steps of activated spliceosome B maturation, it is probably one of the first proteins released from this complex as he matures to the spliceosome C complex. Component of the minor spliceosome, which splices U12-type introns.</text>
</comment>
<evidence type="ECO:0000256" key="4">
    <source>
        <dbReference type="ARBA" id="ARBA00040027"/>
    </source>
</evidence>